<feature type="region of interest" description="Disordered" evidence="1">
    <location>
        <begin position="40"/>
        <end position="59"/>
    </location>
</feature>
<proteinExistence type="predicted"/>
<evidence type="ECO:0000313" key="3">
    <source>
        <dbReference type="Proteomes" id="UP000314294"/>
    </source>
</evidence>
<evidence type="ECO:0000256" key="1">
    <source>
        <dbReference type="SAM" id="MobiDB-lite"/>
    </source>
</evidence>
<evidence type="ECO:0000313" key="2">
    <source>
        <dbReference type="EMBL" id="TNN44755.1"/>
    </source>
</evidence>
<protein>
    <submittedName>
        <fullName evidence="2">Uncharacterized protein</fullName>
    </submittedName>
</protein>
<gene>
    <name evidence="2" type="ORF">EYF80_045055</name>
</gene>
<reference evidence="2 3" key="1">
    <citation type="submission" date="2019-03" db="EMBL/GenBank/DDBJ databases">
        <title>First draft genome of Liparis tanakae, snailfish: a comprehensive survey of snailfish specific genes.</title>
        <authorList>
            <person name="Kim W."/>
            <person name="Song I."/>
            <person name="Jeong J.-H."/>
            <person name="Kim D."/>
            <person name="Kim S."/>
            <person name="Ryu S."/>
            <person name="Song J.Y."/>
            <person name="Lee S.K."/>
        </authorList>
    </citation>
    <scope>NUCLEOTIDE SEQUENCE [LARGE SCALE GENOMIC DNA]</scope>
    <source>
        <tissue evidence="2">Muscle</tissue>
    </source>
</reference>
<sequence length="94" mass="10231">MELSTISIPQETSEGLELYIKLQLGNPTLEALSCEDNTCGTHRSWKNTPGDSARSDSLPNNMTSALCGPLRLPVVPKDESILVVSSPEDRLHQP</sequence>
<dbReference type="AlphaFoldDB" id="A0A4Z2FV72"/>
<name>A0A4Z2FV72_9TELE</name>
<dbReference type="EMBL" id="SRLO01000886">
    <property type="protein sequence ID" value="TNN44755.1"/>
    <property type="molecule type" value="Genomic_DNA"/>
</dbReference>
<organism evidence="2 3">
    <name type="scientific">Liparis tanakae</name>
    <name type="common">Tanaka's snailfish</name>
    <dbReference type="NCBI Taxonomy" id="230148"/>
    <lineage>
        <taxon>Eukaryota</taxon>
        <taxon>Metazoa</taxon>
        <taxon>Chordata</taxon>
        <taxon>Craniata</taxon>
        <taxon>Vertebrata</taxon>
        <taxon>Euteleostomi</taxon>
        <taxon>Actinopterygii</taxon>
        <taxon>Neopterygii</taxon>
        <taxon>Teleostei</taxon>
        <taxon>Neoteleostei</taxon>
        <taxon>Acanthomorphata</taxon>
        <taxon>Eupercaria</taxon>
        <taxon>Perciformes</taxon>
        <taxon>Cottioidei</taxon>
        <taxon>Cottales</taxon>
        <taxon>Liparidae</taxon>
        <taxon>Liparis</taxon>
    </lineage>
</organism>
<comment type="caution">
    <text evidence="2">The sequence shown here is derived from an EMBL/GenBank/DDBJ whole genome shotgun (WGS) entry which is preliminary data.</text>
</comment>
<accession>A0A4Z2FV72</accession>
<dbReference type="Proteomes" id="UP000314294">
    <property type="component" value="Unassembled WGS sequence"/>
</dbReference>
<keyword evidence="3" id="KW-1185">Reference proteome</keyword>